<evidence type="ECO:0000313" key="3">
    <source>
        <dbReference type="Proteomes" id="UP000310353"/>
    </source>
</evidence>
<dbReference type="OrthoDB" id="5368538at2"/>
<dbReference type="RefSeq" id="WP_137622882.1">
    <property type="nucleotide sequence ID" value="NZ_NXMA01000018.1"/>
</dbReference>
<keyword evidence="1" id="KW-0472">Membrane</keyword>
<accession>A0A4U7BEF6</accession>
<dbReference type="AlphaFoldDB" id="A0A4U7BEF6"/>
<dbReference type="EMBL" id="NXMA01000018">
    <property type="protein sequence ID" value="TKX30038.1"/>
    <property type="molecule type" value="Genomic_DNA"/>
</dbReference>
<dbReference type="Proteomes" id="UP000310353">
    <property type="component" value="Unassembled WGS sequence"/>
</dbReference>
<comment type="caution">
    <text evidence="2">The sequence shown here is derived from an EMBL/GenBank/DDBJ whole genome shotgun (WGS) entry which is preliminary data.</text>
</comment>
<organism evidence="2 3">
    <name type="scientific">Campylobacter aviculae</name>
    <dbReference type="NCBI Taxonomy" id="2510190"/>
    <lineage>
        <taxon>Bacteria</taxon>
        <taxon>Pseudomonadati</taxon>
        <taxon>Campylobacterota</taxon>
        <taxon>Epsilonproteobacteria</taxon>
        <taxon>Campylobacterales</taxon>
        <taxon>Campylobacteraceae</taxon>
        <taxon>Campylobacter</taxon>
    </lineage>
</organism>
<reference evidence="2 3" key="1">
    <citation type="submission" date="2018-05" db="EMBL/GenBank/DDBJ databases">
        <title>Novel Campyloabacter and Helicobacter Species and Strains.</title>
        <authorList>
            <person name="Mannion A.J."/>
            <person name="Shen Z."/>
            <person name="Fox J.G."/>
        </authorList>
    </citation>
    <scope>NUCLEOTIDE SEQUENCE [LARGE SCALE GENOMIC DNA]</scope>
    <source>
        <strain evidence="3">MIT17-670</strain>
    </source>
</reference>
<evidence type="ECO:0000256" key="1">
    <source>
        <dbReference type="SAM" id="Phobius"/>
    </source>
</evidence>
<keyword evidence="1" id="KW-0812">Transmembrane</keyword>
<name>A0A4U7BEF6_9BACT</name>
<protein>
    <submittedName>
        <fullName evidence="2">Uncharacterized protein</fullName>
    </submittedName>
</protein>
<feature type="transmembrane region" description="Helical" evidence="1">
    <location>
        <begin position="20"/>
        <end position="43"/>
    </location>
</feature>
<gene>
    <name evidence="2" type="ORF">CQA76_08060</name>
</gene>
<keyword evidence="1" id="KW-1133">Transmembrane helix</keyword>
<sequence length="96" mass="11762">MCKIIKYLDYAKLNTLEKLYFNLTIMLIVTFLSFLFLVFEFFIYENITVFFQDCFLMFVIFIIGMTGLFHTCKGLRKYKEILKNKEFYYEQPKIRL</sequence>
<keyword evidence="3" id="KW-1185">Reference proteome</keyword>
<evidence type="ECO:0000313" key="2">
    <source>
        <dbReference type="EMBL" id="TKX30038.1"/>
    </source>
</evidence>
<feature type="transmembrane region" description="Helical" evidence="1">
    <location>
        <begin position="49"/>
        <end position="69"/>
    </location>
</feature>
<proteinExistence type="predicted"/>